<gene>
    <name evidence="2" type="ORF">ACFO3Q_16240</name>
</gene>
<keyword evidence="1" id="KW-0812">Transmembrane</keyword>
<feature type="transmembrane region" description="Helical" evidence="1">
    <location>
        <begin position="63"/>
        <end position="83"/>
    </location>
</feature>
<sequence length="168" mass="17468">MKASVVRGVVPAFILAVVLAVVWGSLVQTHYNLSALASMGADVASVRWQTMGRDLFSGFFPTYGGYVVLPALLVAFVVAALIARRAPAAARIPLFALAGGLAIFLANPLVNQLAPVALLVGATRDWGCTFWMSMGGVAAGLLFALLVPPAPRRPAHAHDTAHARPVAG</sequence>
<keyword evidence="1" id="KW-1133">Transmembrane helix</keyword>
<feature type="transmembrane region" description="Helical" evidence="1">
    <location>
        <begin position="130"/>
        <end position="147"/>
    </location>
</feature>
<proteinExistence type="predicted"/>
<feature type="transmembrane region" description="Helical" evidence="1">
    <location>
        <begin position="90"/>
        <end position="110"/>
    </location>
</feature>
<name>A0ABV9NR01_9GAMM</name>
<accession>A0ABV9NR01</accession>
<reference evidence="3" key="1">
    <citation type="journal article" date="2019" name="Int. J. Syst. Evol. Microbiol.">
        <title>The Global Catalogue of Microorganisms (GCM) 10K type strain sequencing project: providing services to taxonomists for standard genome sequencing and annotation.</title>
        <authorList>
            <consortium name="The Broad Institute Genomics Platform"/>
            <consortium name="The Broad Institute Genome Sequencing Center for Infectious Disease"/>
            <person name="Wu L."/>
            <person name="Ma J."/>
        </authorList>
    </citation>
    <scope>NUCLEOTIDE SEQUENCE [LARGE SCALE GENOMIC DNA]</scope>
    <source>
        <strain evidence="3">CGMCC 1.13574</strain>
    </source>
</reference>
<dbReference type="RefSeq" id="WP_377005854.1">
    <property type="nucleotide sequence ID" value="NZ_JBHSGG010000049.1"/>
</dbReference>
<evidence type="ECO:0000256" key="1">
    <source>
        <dbReference type="SAM" id="Phobius"/>
    </source>
</evidence>
<evidence type="ECO:0008006" key="4">
    <source>
        <dbReference type="Google" id="ProtNLM"/>
    </source>
</evidence>
<organism evidence="2 3">
    <name type="scientific">Coralloluteibacterium thermophilum</name>
    <dbReference type="NCBI Taxonomy" id="2707049"/>
    <lineage>
        <taxon>Bacteria</taxon>
        <taxon>Pseudomonadati</taxon>
        <taxon>Pseudomonadota</taxon>
        <taxon>Gammaproteobacteria</taxon>
        <taxon>Lysobacterales</taxon>
        <taxon>Lysobacteraceae</taxon>
        <taxon>Coralloluteibacterium</taxon>
    </lineage>
</organism>
<protein>
    <recommendedName>
        <fullName evidence="4">DUF1772 domain-containing protein</fullName>
    </recommendedName>
</protein>
<evidence type="ECO:0000313" key="2">
    <source>
        <dbReference type="EMBL" id="MFC4729720.1"/>
    </source>
</evidence>
<dbReference type="Proteomes" id="UP001595892">
    <property type="component" value="Unassembled WGS sequence"/>
</dbReference>
<dbReference type="EMBL" id="JBHSGG010000049">
    <property type="protein sequence ID" value="MFC4729720.1"/>
    <property type="molecule type" value="Genomic_DNA"/>
</dbReference>
<comment type="caution">
    <text evidence="2">The sequence shown here is derived from an EMBL/GenBank/DDBJ whole genome shotgun (WGS) entry which is preliminary data.</text>
</comment>
<keyword evidence="1" id="KW-0472">Membrane</keyword>
<evidence type="ECO:0000313" key="3">
    <source>
        <dbReference type="Proteomes" id="UP001595892"/>
    </source>
</evidence>
<keyword evidence="3" id="KW-1185">Reference proteome</keyword>